<name>A0A0H4PGW8_9BACT</name>
<dbReference type="AlphaFoldDB" id="A0A0H4PGW8"/>
<keyword evidence="2" id="KW-1185">Reference proteome</keyword>
<dbReference type="RefSeq" id="WP_048642349.1">
    <property type="nucleotide sequence ID" value="NZ_CP012040.1"/>
</dbReference>
<accession>A0A0H4PGW8</accession>
<gene>
    <name evidence="1" type="ORF">CA2015_2673</name>
</gene>
<organism evidence="1 2">
    <name type="scientific">Cyclobacterium amurskyense</name>
    <dbReference type="NCBI Taxonomy" id="320787"/>
    <lineage>
        <taxon>Bacteria</taxon>
        <taxon>Pseudomonadati</taxon>
        <taxon>Bacteroidota</taxon>
        <taxon>Cytophagia</taxon>
        <taxon>Cytophagales</taxon>
        <taxon>Cyclobacteriaceae</taxon>
        <taxon>Cyclobacterium</taxon>
    </lineage>
</organism>
<dbReference type="EMBL" id="CP012040">
    <property type="protein sequence ID" value="AKP52083.1"/>
    <property type="molecule type" value="Genomic_DNA"/>
</dbReference>
<protein>
    <submittedName>
        <fullName evidence="1">Uncharacterized protein</fullName>
    </submittedName>
</protein>
<evidence type="ECO:0000313" key="1">
    <source>
        <dbReference type="EMBL" id="AKP52083.1"/>
    </source>
</evidence>
<dbReference type="Proteomes" id="UP000036520">
    <property type="component" value="Chromosome"/>
</dbReference>
<proteinExistence type="predicted"/>
<dbReference type="OrthoDB" id="975570at2"/>
<reference evidence="1 2" key="1">
    <citation type="submission" date="2015-07" db="EMBL/GenBank/DDBJ databases">
        <authorList>
            <person name="Kim K.M."/>
        </authorList>
    </citation>
    <scope>NUCLEOTIDE SEQUENCE [LARGE SCALE GENOMIC DNA]</scope>
    <source>
        <strain evidence="1 2">KCTC 12363</strain>
    </source>
</reference>
<sequence>MSTTQYQLVFKIDVNHAYFNGGEEPDLFFNPSVSSNQSFKRLNFVVNGRKGGMDLFARSPFPLVDYLKTIVLETGIEFFDFDILSKDTSFTTYTDFPIDGLGLLKYSSDDKLNHTENEMTVLHPIFESDLYASAIGMVRVSLKDLIATLDAGRSVHFNINFNSRSIQWQYHIINYRGLPLTDISIASDSGIHFSGPTEVVLENNQTAQQFDSNVLIPFRQNPEHSFDLLMGGKIIVKGLPSPSPLGVYPLETDSEKIMVAAMYVNV</sequence>
<evidence type="ECO:0000313" key="2">
    <source>
        <dbReference type="Proteomes" id="UP000036520"/>
    </source>
</evidence>
<dbReference type="KEGG" id="camu:CA2015_2673"/>